<evidence type="ECO:0000313" key="7">
    <source>
        <dbReference type="EMBL" id="CAK9020202.1"/>
    </source>
</evidence>
<dbReference type="InterPro" id="IPR001932">
    <property type="entry name" value="PPM-type_phosphatase-like_dom"/>
</dbReference>
<evidence type="ECO:0000256" key="1">
    <source>
        <dbReference type="ARBA" id="ARBA00004170"/>
    </source>
</evidence>
<dbReference type="InterPro" id="IPR015655">
    <property type="entry name" value="PP2C"/>
</dbReference>
<organism evidence="7 8">
    <name type="scientific">Durusdinium trenchii</name>
    <dbReference type="NCBI Taxonomy" id="1381693"/>
    <lineage>
        <taxon>Eukaryota</taxon>
        <taxon>Sar</taxon>
        <taxon>Alveolata</taxon>
        <taxon>Dinophyceae</taxon>
        <taxon>Suessiales</taxon>
        <taxon>Symbiodiniaceae</taxon>
        <taxon>Durusdinium</taxon>
    </lineage>
</organism>
<reference evidence="7 8" key="1">
    <citation type="submission" date="2024-02" db="EMBL/GenBank/DDBJ databases">
        <authorList>
            <person name="Chen Y."/>
            <person name="Shah S."/>
            <person name="Dougan E. K."/>
            <person name="Thang M."/>
            <person name="Chan C."/>
        </authorList>
    </citation>
    <scope>NUCLEOTIDE SEQUENCE [LARGE SCALE GENOMIC DNA]</scope>
</reference>
<evidence type="ECO:0000256" key="5">
    <source>
        <dbReference type="RuleBase" id="RU003465"/>
    </source>
</evidence>
<evidence type="ECO:0000259" key="6">
    <source>
        <dbReference type="PROSITE" id="PS51746"/>
    </source>
</evidence>
<evidence type="ECO:0000256" key="2">
    <source>
        <dbReference type="ARBA" id="ARBA00022723"/>
    </source>
</evidence>
<dbReference type="SMART" id="SM00332">
    <property type="entry name" value="PP2Cc"/>
    <property type="match status" value="1"/>
</dbReference>
<sequence>MGDADTLPAGIAFTCRKGLKPDTPNQDTWCALKMDTFSIFAVFDGHGPNGHEISHFVKDTRSPQAKDSRFPGLNMSRSLGDTLGHAECGITCEPEITRLDIDTSSKQMLLICSDGVWEFISAQEAVEIVGMRPPELCDEAVSLLAKESWDRCLVHRENMKENETFQKT</sequence>
<evidence type="ECO:0000256" key="4">
    <source>
        <dbReference type="ARBA" id="ARBA00022912"/>
    </source>
</evidence>
<dbReference type="Proteomes" id="UP001642484">
    <property type="component" value="Unassembled WGS sequence"/>
</dbReference>
<accession>A0ABP0K0B3</accession>
<dbReference type="PROSITE" id="PS01032">
    <property type="entry name" value="PPM_1"/>
    <property type="match status" value="1"/>
</dbReference>
<dbReference type="Gene3D" id="3.60.40.10">
    <property type="entry name" value="PPM-type phosphatase domain"/>
    <property type="match status" value="2"/>
</dbReference>
<keyword evidence="4 5" id="KW-0904">Protein phosphatase</keyword>
<protein>
    <recommendedName>
        <fullName evidence="6">PPM-type phosphatase domain-containing protein</fullName>
    </recommendedName>
</protein>
<dbReference type="EMBL" id="CAXAMN010007058">
    <property type="protein sequence ID" value="CAK9020202.1"/>
    <property type="molecule type" value="Genomic_DNA"/>
</dbReference>
<comment type="similarity">
    <text evidence="5">Belongs to the PP2C family.</text>
</comment>
<evidence type="ECO:0000256" key="3">
    <source>
        <dbReference type="ARBA" id="ARBA00022801"/>
    </source>
</evidence>
<name>A0ABP0K0B3_9DINO</name>
<dbReference type="SUPFAM" id="SSF81606">
    <property type="entry name" value="PP2C-like"/>
    <property type="match status" value="2"/>
</dbReference>
<gene>
    <name evidence="7" type="ORF">CCMP2556_LOCUS13970</name>
</gene>
<dbReference type="InterPro" id="IPR000222">
    <property type="entry name" value="PP2C_BS"/>
</dbReference>
<evidence type="ECO:0000313" key="8">
    <source>
        <dbReference type="Proteomes" id="UP001642484"/>
    </source>
</evidence>
<keyword evidence="3 5" id="KW-0378">Hydrolase</keyword>
<dbReference type="PROSITE" id="PS51746">
    <property type="entry name" value="PPM_2"/>
    <property type="match status" value="1"/>
</dbReference>
<dbReference type="Pfam" id="PF00481">
    <property type="entry name" value="PP2C"/>
    <property type="match status" value="1"/>
</dbReference>
<dbReference type="InterPro" id="IPR036457">
    <property type="entry name" value="PPM-type-like_dom_sf"/>
</dbReference>
<proteinExistence type="inferred from homology"/>
<keyword evidence="2" id="KW-0479">Metal-binding</keyword>
<comment type="subcellular location">
    <subcellularLocation>
        <location evidence="1">Membrane</location>
        <topology evidence="1">Peripheral membrane protein</topology>
    </subcellularLocation>
</comment>
<keyword evidence="8" id="KW-1185">Reference proteome</keyword>
<feature type="domain" description="PPM-type phosphatase" evidence="6">
    <location>
        <begin position="1"/>
        <end position="168"/>
    </location>
</feature>
<comment type="caution">
    <text evidence="7">The sequence shown here is derived from an EMBL/GenBank/DDBJ whole genome shotgun (WGS) entry which is preliminary data.</text>
</comment>
<dbReference type="PANTHER" id="PTHR47992">
    <property type="entry name" value="PROTEIN PHOSPHATASE"/>
    <property type="match status" value="1"/>
</dbReference>